<dbReference type="AlphaFoldDB" id="A0A1C3SZX7"/>
<reference evidence="3" key="1">
    <citation type="submission" date="2016-07" db="EMBL/GenBank/DDBJ databases">
        <authorList>
            <person name="Informatics P."/>
        </authorList>
    </citation>
    <scope>NUCLEOTIDE SEQUENCE</scope>
    <source>
        <strain evidence="3">INF156</strain>
    </source>
</reference>
<sequence>MKVLIVNTFYYPHEVGGAEKSVRILAEELVKKGCDVTILALSDDGVKKIEYINDVKIQRVPIMNLYVPGLQDGGGSGITGKLKKLFWHFFDYYNVVSYFYLSKLINEDFDIVHTNNVSGFSVAVWNVARKKNIPIVHTSRDYYLFNPNCTMYSNGENEQPDSLKIKLLSYVKKIQSRKVDAYVGISHFIHDLHIEHGFFPKALFKQVIYNSIGSNFIDNDRESFYRDDEGVRFGYLGRLDSAKGIENIIDYLKTVDLNFTLMIAGKGNASFVEKLKRKCSQDPRFIFIGQTEISIFFKKIDCLICPSIWNEPMGRVVIESFSYGIPVIGNNVGGIGELINSGKTGFLFDIKSRDSFIDAINNYNSTEYGYLSRNCIECSKEFTDEIYVDRYMELYNSLLSYKSIR</sequence>
<dbReference type="GO" id="GO:1901135">
    <property type="term" value="P:carbohydrate derivative metabolic process"/>
    <property type="evidence" value="ECO:0007669"/>
    <property type="project" value="UniProtKB-ARBA"/>
</dbReference>
<dbReference type="InterPro" id="IPR028098">
    <property type="entry name" value="Glyco_trans_4-like_N"/>
</dbReference>
<evidence type="ECO:0000259" key="1">
    <source>
        <dbReference type="Pfam" id="PF00534"/>
    </source>
</evidence>
<dbReference type="CDD" id="cd03823">
    <property type="entry name" value="GT4_ExpE7-like"/>
    <property type="match status" value="1"/>
</dbReference>
<dbReference type="SUPFAM" id="SSF53756">
    <property type="entry name" value="UDP-Glycosyltransferase/glycogen phosphorylase"/>
    <property type="match status" value="1"/>
</dbReference>
<dbReference type="Pfam" id="PF13439">
    <property type="entry name" value="Glyco_transf_4"/>
    <property type="match status" value="1"/>
</dbReference>
<organism evidence="3">
    <name type="scientific">Klebsiella pneumoniae</name>
    <dbReference type="NCBI Taxonomy" id="573"/>
    <lineage>
        <taxon>Bacteria</taxon>
        <taxon>Pseudomonadati</taxon>
        <taxon>Pseudomonadota</taxon>
        <taxon>Gammaproteobacteria</taxon>
        <taxon>Enterobacterales</taxon>
        <taxon>Enterobacteriaceae</taxon>
        <taxon>Klebsiella/Raoultella group</taxon>
        <taxon>Klebsiella</taxon>
        <taxon>Klebsiella pneumoniae complex</taxon>
    </lineage>
</organism>
<dbReference type="PANTHER" id="PTHR12526">
    <property type="entry name" value="GLYCOSYLTRANSFERASE"/>
    <property type="match status" value="1"/>
</dbReference>
<dbReference type="GO" id="GO:0016757">
    <property type="term" value="F:glycosyltransferase activity"/>
    <property type="evidence" value="ECO:0007669"/>
    <property type="project" value="InterPro"/>
</dbReference>
<dbReference type="EMBL" id="LT603716">
    <property type="protein sequence ID" value="SCA95990.1"/>
    <property type="molecule type" value="Genomic_DNA"/>
</dbReference>
<dbReference type="Gene3D" id="3.40.50.2000">
    <property type="entry name" value="Glycogen Phosphorylase B"/>
    <property type="match status" value="2"/>
</dbReference>
<keyword evidence="3" id="KW-0808">Transferase</keyword>
<accession>A0A1C3SZX7</accession>
<dbReference type="InterPro" id="IPR001296">
    <property type="entry name" value="Glyco_trans_1"/>
</dbReference>
<proteinExistence type="predicted"/>
<reference evidence="3" key="2">
    <citation type="submission" date="2016-08" db="EMBL/GenBank/DDBJ databases">
        <title>Klebsiella loci capsule.</title>
        <authorList>
            <person name="Holt K.E."/>
            <person name="Thomson N.R."/>
        </authorList>
    </citation>
    <scope>NUCLEOTIDE SEQUENCE</scope>
    <source>
        <strain evidence="3">INF156</strain>
    </source>
</reference>
<gene>
    <name evidence="3" type="primary">wcuD</name>
    <name evidence="3" type="synonym">KL140_00010</name>
</gene>
<feature type="domain" description="Glycosyl transferase family 1" evidence="1">
    <location>
        <begin position="218"/>
        <end position="367"/>
    </location>
</feature>
<feature type="domain" description="Glycosyltransferase subfamily 4-like N-terminal" evidence="2">
    <location>
        <begin position="15"/>
        <end position="199"/>
    </location>
</feature>
<name>A0A1C3SZX7_KLEPN</name>
<dbReference type="Pfam" id="PF00534">
    <property type="entry name" value="Glycos_transf_1"/>
    <property type="match status" value="1"/>
</dbReference>
<evidence type="ECO:0000259" key="2">
    <source>
        <dbReference type="Pfam" id="PF13439"/>
    </source>
</evidence>
<evidence type="ECO:0000313" key="3">
    <source>
        <dbReference type="EMBL" id="SCA95990.1"/>
    </source>
</evidence>
<dbReference type="RefSeq" id="WP_117034800.1">
    <property type="nucleotide sequence ID" value="NZ_BIGN01000034.1"/>
</dbReference>
<dbReference type="PANTHER" id="PTHR12526:SF630">
    <property type="entry name" value="GLYCOSYLTRANSFERASE"/>
    <property type="match status" value="1"/>
</dbReference>
<protein>
    <submittedName>
        <fullName evidence="3">Glycosyltransferase</fullName>
    </submittedName>
</protein>